<accession>A0A9K3DQR3</accession>
<dbReference type="EMBL" id="MNCJ02000331">
    <property type="protein sequence ID" value="KAF5758543.1"/>
    <property type="molecule type" value="Genomic_DNA"/>
</dbReference>
<dbReference type="Proteomes" id="UP000215914">
    <property type="component" value="Unassembled WGS sequence"/>
</dbReference>
<name>A0A9K3DQR3_HELAN</name>
<reference evidence="1" key="2">
    <citation type="submission" date="2020-06" db="EMBL/GenBank/DDBJ databases">
        <title>Helianthus annuus Genome sequencing and assembly Release 2.</title>
        <authorList>
            <person name="Gouzy J."/>
            <person name="Langlade N."/>
            <person name="Munos S."/>
        </authorList>
    </citation>
    <scope>NUCLEOTIDE SEQUENCE</scope>
    <source>
        <tissue evidence="1">Leaves</tissue>
    </source>
</reference>
<reference evidence="1" key="1">
    <citation type="journal article" date="2017" name="Nature">
        <title>The sunflower genome provides insights into oil metabolism, flowering and Asterid evolution.</title>
        <authorList>
            <person name="Badouin H."/>
            <person name="Gouzy J."/>
            <person name="Grassa C.J."/>
            <person name="Murat F."/>
            <person name="Staton S.E."/>
            <person name="Cottret L."/>
            <person name="Lelandais-Briere C."/>
            <person name="Owens G.L."/>
            <person name="Carrere S."/>
            <person name="Mayjonade B."/>
            <person name="Legrand L."/>
            <person name="Gill N."/>
            <person name="Kane N.C."/>
            <person name="Bowers J.E."/>
            <person name="Hubner S."/>
            <person name="Bellec A."/>
            <person name="Berard A."/>
            <person name="Berges H."/>
            <person name="Blanchet N."/>
            <person name="Boniface M.C."/>
            <person name="Brunel D."/>
            <person name="Catrice O."/>
            <person name="Chaidir N."/>
            <person name="Claudel C."/>
            <person name="Donnadieu C."/>
            <person name="Faraut T."/>
            <person name="Fievet G."/>
            <person name="Helmstetter N."/>
            <person name="King M."/>
            <person name="Knapp S.J."/>
            <person name="Lai Z."/>
            <person name="Le Paslier M.C."/>
            <person name="Lippi Y."/>
            <person name="Lorenzon L."/>
            <person name="Mandel J.R."/>
            <person name="Marage G."/>
            <person name="Marchand G."/>
            <person name="Marquand E."/>
            <person name="Bret-Mestries E."/>
            <person name="Morien E."/>
            <person name="Nambeesan S."/>
            <person name="Nguyen T."/>
            <person name="Pegot-Espagnet P."/>
            <person name="Pouilly N."/>
            <person name="Raftis F."/>
            <person name="Sallet E."/>
            <person name="Schiex T."/>
            <person name="Thomas J."/>
            <person name="Vandecasteele C."/>
            <person name="Vares D."/>
            <person name="Vear F."/>
            <person name="Vautrin S."/>
            <person name="Crespi M."/>
            <person name="Mangin B."/>
            <person name="Burke J.M."/>
            <person name="Salse J."/>
            <person name="Munos S."/>
            <person name="Vincourt P."/>
            <person name="Rieseberg L.H."/>
            <person name="Langlade N.B."/>
        </authorList>
    </citation>
    <scope>NUCLEOTIDE SEQUENCE</scope>
    <source>
        <tissue evidence="1">Leaves</tissue>
    </source>
</reference>
<sequence length="46" mass="5303">MSLSGEHGEQLVSTFIGSEYLHPRYESIGFWIHPSIDHMHQSIYQG</sequence>
<organism evidence="1 2">
    <name type="scientific">Helianthus annuus</name>
    <name type="common">Common sunflower</name>
    <dbReference type="NCBI Taxonomy" id="4232"/>
    <lineage>
        <taxon>Eukaryota</taxon>
        <taxon>Viridiplantae</taxon>
        <taxon>Streptophyta</taxon>
        <taxon>Embryophyta</taxon>
        <taxon>Tracheophyta</taxon>
        <taxon>Spermatophyta</taxon>
        <taxon>Magnoliopsida</taxon>
        <taxon>eudicotyledons</taxon>
        <taxon>Gunneridae</taxon>
        <taxon>Pentapetalae</taxon>
        <taxon>asterids</taxon>
        <taxon>campanulids</taxon>
        <taxon>Asterales</taxon>
        <taxon>Asteraceae</taxon>
        <taxon>Asteroideae</taxon>
        <taxon>Heliantheae alliance</taxon>
        <taxon>Heliantheae</taxon>
        <taxon>Helianthus</taxon>
    </lineage>
</organism>
<evidence type="ECO:0000313" key="1">
    <source>
        <dbReference type="EMBL" id="KAF5758543.1"/>
    </source>
</evidence>
<protein>
    <submittedName>
        <fullName evidence="1">Uncharacterized protein</fullName>
    </submittedName>
</protein>
<gene>
    <name evidence="1" type="ORF">HanXRQr2_Chr16g0730441</name>
</gene>
<keyword evidence="2" id="KW-1185">Reference proteome</keyword>
<comment type="caution">
    <text evidence="1">The sequence shown here is derived from an EMBL/GenBank/DDBJ whole genome shotgun (WGS) entry which is preliminary data.</text>
</comment>
<evidence type="ECO:0000313" key="2">
    <source>
        <dbReference type="Proteomes" id="UP000215914"/>
    </source>
</evidence>
<dbReference type="AlphaFoldDB" id="A0A9K3DQR3"/>
<proteinExistence type="predicted"/>
<dbReference type="Gramene" id="mRNA:HanXRQr2_Chr16g0730441">
    <property type="protein sequence ID" value="mRNA:HanXRQr2_Chr16g0730441"/>
    <property type="gene ID" value="HanXRQr2_Chr16g0730441"/>
</dbReference>